<evidence type="ECO:0000256" key="6">
    <source>
        <dbReference type="SAM" id="Phobius"/>
    </source>
</evidence>
<evidence type="ECO:0000256" key="5">
    <source>
        <dbReference type="ARBA" id="ARBA00038359"/>
    </source>
</evidence>
<dbReference type="InterPro" id="IPR049326">
    <property type="entry name" value="Rhodopsin_dom_fungi"/>
</dbReference>
<evidence type="ECO:0000256" key="3">
    <source>
        <dbReference type="ARBA" id="ARBA00022989"/>
    </source>
</evidence>
<feature type="transmembrane region" description="Helical" evidence="6">
    <location>
        <begin position="60"/>
        <end position="78"/>
    </location>
</feature>
<feature type="non-terminal residue" evidence="8">
    <location>
        <position position="1"/>
    </location>
</feature>
<dbReference type="InParanoid" id="A0A194XVY2"/>
<keyword evidence="3 6" id="KW-1133">Transmembrane helix</keyword>
<keyword evidence="4 6" id="KW-0472">Membrane</keyword>
<gene>
    <name evidence="8" type="ORF">LY89DRAFT_548631</name>
</gene>
<dbReference type="GO" id="GO:0016020">
    <property type="term" value="C:membrane"/>
    <property type="evidence" value="ECO:0007669"/>
    <property type="project" value="UniProtKB-SubCell"/>
</dbReference>
<dbReference type="EMBL" id="KQ947404">
    <property type="protein sequence ID" value="KUJ24393.1"/>
    <property type="molecule type" value="Genomic_DNA"/>
</dbReference>
<evidence type="ECO:0000313" key="9">
    <source>
        <dbReference type="Proteomes" id="UP000070700"/>
    </source>
</evidence>
<evidence type="ECO:0000313" key="8">
    <source>
        <dbReference type="EMBL" id="KUJ24393.1"/>
    </source>
</evidence>
<dbReference type="Pfam" id="PF20684">
    <property type="entry name" value="Fung_rhodopsin"/>
    <property type="match status" value="1"/>
</dbReference>
<dbReference type="OrthoDB" id="3529975at2759"/>
<evidence type="ECO:0000259" key="7">
    <source>
        <dbReference type="Pfam" id="PF20684"/>
    </source>
</evidence>
<dbReference type="GeneID" id="28818000"/>
<reference evidence="8 9" key="1">
    <citation type="submission" date="2015-10" db="EMBL/GenBank/DDBJ databases">
        <title>Full genome of DAOMC 229536 Phialocephala scopiformis, a fungal endophyte of spruce producing the potent anti-insectan compound rugulosin.</title>
        <authorList>
            <consortium name="DOE Joint Genome Institute"/>
            <person name="Walker A.K."/>
            <person name="Frasz S.L."/>
            <person name="Seifert K.A."/>
            <person name="Miller J.D."/>
            <person name="Mondo S.J."/>
            <person name="Labutti K."/>
            <person name="Lipzen A."/>
            <person name="Dockter R."/>
            <person name="Kennedy M."/>
            <person name="Grigoriev I.V."/>
            <person name="Spatafora J.W."/>
        </authorList>
    </citation>
    <scope>NUCLEOTIDE SEQUENCE [LARGE SCALE GENOMIC DNA]</scope>
    <source>
        <strain evidence="8 9">CBS 120377</strain>
    </source>
</reference>
<proteinExistence type="inferred from homology"/>
<dbReference type="PANTHER" id="PTHR33048:SF47">
    <property type="entry name" value="INTEGRAL MEMBRANE PROTEIN-RELATED"/>
    <property type="match status" value="1"/>
</dbReference>
<dbReference type="InterPro" id="IPR052337">
    <property type="entry name" value="SAT4-like"/>
</dbReference>
<dbReference type="PANTHER" id="PTHR33048">
    <property type="entry name" value="PTH11-LIKE INTEGRAL MEMBRANE PROTEIN (AFU_ORTHOLOGUE AFUA_5G11245)"/>
    <property type="match status" value="1"/>
</dbReference>
<organism evidence="8 9">
    <name type="scientific">Mollisia scopiformis</name>
    <name type="common">Conifer needle endophyte fungus</name>
    <name type="synonym">Phialocephala scopiformis</name>
    <dbReference type="NCBI Taxonomy" id="149040"/>
    <lineage>
        <taxon>Eukaryota</taxon>
        <taxon>Fungi</taxon>
        <taxon>Dikarya</taxon>
        <taxon>Ascomycota</taxon>
        <taxon>Pezizomycotina</taxon>
        <taxon>Leotiomycetes</taxon>
        <taxon>Helotiales</taxon>
        <taxon>Mollisiaceae</taxon>
        <taxon>Mollisia</taxon>
    </lineage>
</organism>
<accession>A0A194XVY2</accession>
<name>A0A194XVY2_MOLSC</name>
<evidence type="ECO:0000256" key="4">
    <source>
        <dbReference type="ARBA" id="ARBA00023136"/>
    </source>
</evidence>
<dbReference type="KEGG" id="psco:LY89DRAFT_548631"/>
<dbReference type="AlphaFoldDB" id="A0A194XVY2"/>
<sequence length="117" mass="13605">FAMCIPFQYNWDKKIKGGHCIDQQMFFRWATVPNIVTDLVMFFLPMPAVWGLHLPTSQKIGVTFTFFLGSVYFIRLHAFKDLTWYSVDTYTWTVIETGVYLIATCLPSLRSLIKPVL</sequence>
<comment type="subcellular location">
    <subcellularLocation>
        <location evidence="1">Membrane</location>
        <topology evidence="1">Multi-pass membrane protein</topology>
    </subcellularLocation>
</comment>
<keyword evidence="9" id="KW-1185">Reference proteome</keyword>
<dbReference type="Proteomes" id="UP000070700">
    <property type="component" value="Unassembled WGS sequence"/>
</dbReference>
<dbReference type="RefSeq" id="XP_018078748.1">
    <property type="nucleotide sequence ID" value="XM_018208274.1"/>
</dbReference>
<feature type="non-terminal residue" evidence="8">
    <location>
        <position position="117"/>
    </location>
</feature>
<evidence type="ECO:0000256" key="2">
    <source>
        <dbReference type="ARBA" id="ARBA00022692"/>
    </source>
</evidence>
<protein>
    <recommendedName>
        <fullName evidence="7">Rhodopsin domain-containing protein</fullName>
    </recommendedName>
</protein>
<keyword evidence="2 6" id="KW-0812">Transmembrane</keyword>
<feature type="domain" description="Rhodopsin" evidence="7">
    <location>
        <begin position="3"/>
        <end position="114"/>
    </location>
</feature>
<evidence type="ECO:0000256" key="1">
    <source>
        <dbReference type="ARBA" id="ARBA00004141"/>
    </source>
</evidence>
<comment type="similarity">
    <text evidence="5">Belongs to the SAT4 family.</text>
</comment>